<reference evidence="3 4" key="1">
    <citation type="submission" date="2017-02" db="EMBL/GenBank/DDBJ databases">
        <title>Complete genome sequences of Mycobacterium kansasii strains isolated from rhesus macaques.</title>
        <authorList>
            <person name="Panda A."/>
            <person name="Nagaraj S."/>
            <person name="Zhao X."/>
            <person name="Tettelin H."/>
            <person name="Detolla L.J."/>
        </authorList>
    </citation>
    <scope>NUCLEOTIDE SEQUENCE [LARGE SCALE GENOMIC DNA]</scope>
    <source>
        <strain evidence="1 3">11-3469</strain>
        <strain evidence="2 4">11-3813</strain>
    </source>
</reference>
<comment type="caution">
    <text evidence="1">The sequence shown here is derived from an EMBL/GenBank/DDBJ whole genome shotgun (WGS) entry which is preliminary data.</text>
</comment>
<sequence length="42" mass="4506">MRLQYLRDAGNPGEVQDVLLSPRYGASFTDHVAGARTPAGMS</sequence>
<dbReference type="Proteomes" id="UP000189229">
    <property type="component" value="Unassembled WGS sequence"/>
</dbReference>
<organism evidence="1 3">
    <name type="scientific">Mycobacterium kansasii</name>
    <dbReference type="NCBI Taxonomy" id="1768"/>
    <lineage>
        <taxon>Bacteria</taxon>
        <taxon>Bacillati</taxon>
        <taxon>Actinomycetota</taxon>
        <taxon>Actinomycetes</taxon>
        <taxon>Mycobacteriales</taxon>
        <taxon>Mycobacteriaceae</taxon>
        <taxon>Mycobacterium</taxon>
    </lineage>
</organism>
<accession>A0A1V3X0X3</accession>
<dbReference type="Proteomes" id="UP000188532">
    <property type="component" value="Unassembled WGS sequence"/>
</dbReference>
<name>A0A1V3X0X3_MYCKA</name>
<evidence type="ECO:0000313" key="2">
    <source>
        <dbReference type="EMBL" id="OOK76040.1"/>
    </source>
</evidence>
<gene>
    <name evidence="1" type="ORF">BZL29_4797</name>
    <name evidence="2" type="ORF">BZL30_3100</name>
</gene>
<protein>
    <submittedName>
        <fullName evidence="1">Uncharacterized protein</fullName>
    </submittedName>
</protein>
<proteinExistence type="predicted"/>
<dbReference type="AlphaFoldDB" id="A0A1V3X0X3"/>
<dbReference type="EMBL" id="MVBN01000005">
    <property type="protein sequence ID" value="OOK72727.1"/>
    <property type="molecule type" value="Genomic_DNA"/>
</dbReference>
<evidence type="ECO:0000313" key="1">
    <source>
        <dbReference type="EMBL" id="OOK72727.1"/>
    </source>
</evidence>
<evidence type="ECO:0000313" key="3">
    <source>
        <dbReference type="Proteomes" id="UP000188532"/>
    </source>
</evidence>
<dbReference type="EMBL" id="MVBM01000003">
    <property type="protein sequence ID" value="OOK76040.1"/>
    <property type="molecule type" value="Genomic_DNA"/>
</dbReference>
<evidence type="ECO:0000313" key="4">
    <source>
        <dbReference type="Proteomes" id="UP000189229"/>
    </source>
</evidence>